<organism evidence="1 2">
    <name type="scientific">Populus alba</name>
    <name type="common">White poplar</name>
    <dbReference type="NCBI Taxonomy" id="43335"/>
    <lineage>
        <taxon>Eukaryota</taxon>
        <taxon>Viridiplantae</taxon>
        <taxon>Streptophyta</taxon>
        <taxon>Embryophyta</taxon>
        <taxon>Tracheophyta</taxon>
        <taxon>Spermatophyta</taxon>
        <taxon>Magnoliopsida</taxon>
        <taxon>eudicotyledons</taxon>
        <taxon>Gunneridae</taxon>
        <taxon>Pentapetalae</taxon>
        <taxon>rosids</taxon>
        <taxon>fabids</taxon>
        <taxon>Malpighiales</taxon>
        <taxon>Salicaceae</taxon>
        <taxon>Saliceae</taxon>
        <taxon>Populus</taxon>
    </lineage>
</organism>
<evidence type="ECO:0000313" key="1">
    <source>
        <dbReference type="EMBL" id="KAL3569141.1"/>
    </source>
</evidence>
<name>A0ACC4ASI4_POPAL</name>
<protein>
    <submittedName>
        <fullName evidence="1">Uncharacterized protein</fullName>
    </submittedName>
</protein>
<dbReference type="Proteomes" id="UP000309997">
    <property type="component" value="Unassembled WGS sequence"/>
</dbReference>
<sequence>MDPFVATANINRWILLEFALQAALSILLLFTGHWILFLVAVPLTCYHAMLFIRRQHLIDVTEVFRNLNTDKKHRMIKLGVYMIFFTICIFRLRSQATGKGAQFSEREETGVHLIVVGLIYLAGLNSTGLSGTFIDLRSQCQSSNVKTMTAFLPAVIFRPELDLIAVVFYISLVDQSSSRPALVFWATTTGSYSRWVTFKQENKD</sequence>
<comment type="caution">
    <text evidence="1">The sequence shown here is derived from an EMBL/GenBank/DDBJ whole genome shotgun (WGS) entry which is preliminary data.</text>
</comment>
<reference evidence="1 2" key="1">
    <citation type="journal article" date="2024" name="Plant Biotechnol. J.">
        <title>Genome and CRISPR/Cas9 system of a widespread forest tree (Populus alba) in the world.</title>
        <authorList>
            <person name="Liu Y.J."/>
            <person name="Jiang P.F."/>
            <person name="Han X.M."/>
            <person name="Li X.Y."/>
            <person name="Wang H.M."/>
            <person name="Wang Y.J."/>
            <person name="Wang X.X."/>
            <person name="Zeng Q.Y."/>
        </authorList>
    </citation>
    <scope>NUCLEOTIDE SEQUENCE [LARGE SCALE GENOMIC DNA]</scope>
    <source>
        <strain evidence="2">cv. PAL-ZL1</strain>
    </source>
</reference>
<accession>A0ACC4ASI4</accession>
<evidence type="ECO:0000313" key="2">
    <source>
        <dbReference type="Proteomes" id="UP000309997"/>
    </source>
</evidence>
<dbReference type="EMBL" id="RCHU02000016">
    <property type="protein sequence ID" value="KAL3569141.1"/>
    <property type="molecule type" value="Genomic_DNA"/>
</dbReference>
<gene>
    <name evidence="1" type="ORF">D5086_029031</name>
</gene>
<proteinExistence type="predicted"/>
<keyword evidence="2" id="KW-1185">Reference proteome</keyword>